<dbReference type="EMBL" id="JAVFWL010000004">
    <property type="protein sequence ID" value="KAK6746571.1"/>
    <property type="molecule type" value="Genomic_DNA"/>
</dbReference>
<evidence type="ECO:0000313" key="3">
    <source>
        <dbReference type="Proteomes" id="UP001303046"/>
    </source>
</evidence>
<evidence type="ECO:0000313" key="2">
    <source>
        <dbReference type="EMBL" id="KAK6746571.1"/>
    </source>
</evidence>
<proteinExistence type="predicted"/>
<protein>
    <submittedName>
        <fullName evidence="2">Uncharacterized protein</fullName>
    </submittedName>
</protein>
<organism evidence="2 3">
    <name type="scientific">Necator americanus</name>
    <name type="common">Human hookworm</name>
    <dbReference type="NCBI Taxonomy" id="51031"/>
    <lineage>
        <taxon>Eukaryota</taxon>
        <taxon>Metazoa</taxon>
        <taxon>Ecdysozoa</taxon>
        <taxon>Nematoda</taxon>
        <taxon>Chromadorea</taxon>
        <taxon>Rhabditida</taxon>
        <taxon>Rhabditina</taxon>
        <taxon>Rhabditomorpha</taxon>
        <taxon>Strongyloidea</taxon>
        <taxon>Ancylostomatidae</taxon>
        <taxon>Bunostominae</taxon>
        <taxon>Necator</taxon>
    </lineage>
</organism>
<dbReference type="Proteomes" id="UP001303046">
    <property type="component" value="Unassembled WGS sequence"/>
</dbReference>
<keyword evidence="3" id="KW-1185">Reference proteome</keyword>
<accession>A0ABR1D7T1</accession>
<evidence type="ECO:0000256" key="1">
    <source>
        <dbReference type="SAM" id="MobiDB-lite"/>
    </source>
</evidence>
<comment type="caution">
    <text evidence="2">The sequence shown here is derived from an EMBL/GenBank/DDBJ whole genome shotgun (WGS) entry which is preliminary data.</text>
</comment>
<feature type="compositionally biased region" description="Basic and acidic residues" evidence="1">
    <location>
        <begin position="1"/>
        <end position="11"/>
    </location>
</feature>
<name>A0ABR1D7T1_NECAM</name>
<reference evidence="2 3" key="1">
    <citation type="submission" date="2023-08" db="EMBL/GenBank/DDBJ databases">
        <title>A Necator americanus chromosomal reference genome.</title>
        <authorList>
            <person name="Ilik V."/>
            <person name="Petrzelkova K.J."/>
            <person name="Pardy F."/>
            <person name="Fuh T."/>
            <person name="Niatou-Singa F.S."/>
            <person name="Gouil Q."/>
            <person name="Baker L."/>
            <person name="Ritchie M.E."/>
            <person name="Jex A.R."/>
            <person name="Gazzola D."/>
            <person name="Li H."/>
            <person name="Toshio Fujiwara R."/>
            <person name="Zhan B."/>
            <person name="Aroian R.V."/>
            <person name="Pafco B."/>
            <person name="Schwarz E.M."/>
        </authorList>
    </citation>
    <scope>NUCLEOTIDE SEQUENCE [LARGE SCALE GENOMIC DNA]</scope>
    <source>
        <strain evidence="2 3">Aroian</strain>
        <tissue evidence="2">Whole animal</tissue>
    </source>
</reference>
<feature type="region of interest" description="Disordered" evidence="1">
    <location>
        <begin position="1"/>
        <end position="24"/>
    </location>
</feature>
<sequence length="100" mass="11627">MQAPLTDDRPLQRPRCWPDPLRLSRNDSQIHRNLPTKTHKIIVVNKDIRTRPPSSKEKKRKDVLDSVLDKLKQSTDEGEIKNGIDVVEVLVLESFSYLNR</sequence>
<gene>
    <name evidence="2" type="primary">Necator_chrIV.g13362</name>
    <name evidence="2" type="ORF">RB195_000071</name>
</gene>